<dbReference type="Proteomes" id="UP000198324">
    <property type="component" value="Unassembled WGS sequence"/>
</dbReference>
<dbReference type="PROSITE" id="PS00211">
    <property type="entry name" value="ABC_TRANSPORTER_1"/>
    <property type="match status" value="1"/>
</dbReference>
<evidence type="ECO:0000259" key="4">
    <source>
        <dbReference type="PROSITE" id="PS50893"/>
    </source>
</evidence>
<accession>A0A239A3M4</accession>
<keyword evidence="3 5" id="KW-0067">ATP-binding</keyword>
<keyword evidence="6" id="KW-1185">Reference proteome</keyword>
<dbReference type="GO" id="GO:0005524">
    <property type="term" value="F:ATP binding"/>
    <property type="evidence" value="ECO:0007669"/>
    <property type="project" value="UniProtKB-KW"/>
</dbReference>
<dbReference type="Gene3D" id="3.40.50.300">
    <property type="entry name" value="P-loop containing nucleotide triphosphate hydrolases"/>
    <property type="match status" value="1"/>
</dbReference>
<evidence type="ECO:0000256" key="3">
    <source>
        <dbReference type="ARBA" id="ARBA00022840"/>
    </source>
</evidence>
<dbReference type="EMBL" id="FZOC01000003">
    <property type="protein sequence ID" value="SNR90235.1"/>
    <property type="molecule type" value="Genomic_DNA"/>
</dbReference>
<dbReference type="InterPro" id="IPR027417">
    <property type="entry name" value="P-loop_NTPase"/>
</dbReference>
<dbReference type="OrthoDB" id="9809450at2"/>
<sequence>MLTARNIFYDYPDRPVLHGVSLTLSPGEVLAVLGPNGAGKSTLLRCLAGALSPRGQIELDGRPLLSVPPGERARLLAFVPQHIPPRLPMTVFEAVLLGRRPYLSWRPRPQDLEAVWEGLSLLGLEDLAQREFSEISGGQRQKAALARALAQESRLLVMDEPTSSLDLRHQLEVMTLLCAQAERRDTGVILAVHDLNLAARFAHRAILLHEGRVEADGPPSEVLTEESIRRVYGVEVLRLKAGAETMFFPLSAASGTA</sequence>
<gene>
    <name evidence="5" type="ORF">SAMN04488503_1810</name>
</gene>
<name>A0A239A3M4_9BACT</name>
<keyword evidence="1" id="KW-0813">Transport</keyword>
<evidence type="ECO:0000256" key="2">
    <source>
        <dbReference type="ARBA" id="ARBA00022741"/>
    </source>
</evidence>
<dbReference type="CDD" id="cd03214">
    <property type="entry name" value="ABC_Iron-Siderophores_B12_Hemin"/>
    <property type="match status" value="1"/>
</dbReference>
<protein>
    <submittedName>
        <fullName evidence="5">Iron complex transport system ATP-binding protein</fullName>
    </submittedName>
</protein>
<keyword evidence="2" id="KW-0547">Nucleotide-binding</keyword>
<evidence type="ECO:0000256" key="1">
    <source>
        <dbReference type="ARBA" id="ARBA00022448"/>
    </source>
</evidence>
<organism evidence="5 6">
    <name type="scientific">Humidesulfovibrio mexicanus</name>
    <dbReference type="NCBI Taxonomy" id="147047"/>
    <lineage>
        <taxon>Bacteria</taxon>
        <taxon>Pseudomonadati</taxon>
        <taxon>Thermodesulfobacteriota</taxon>
        <taxon>Desulfovibrionia</taxon>
        <taxon>Desulfovibrionales</taxon>
        <taxon>Desulfovibrionaceae</taxon>
        <taxon>Humidesulfovibrio</taxon>
    </lineage>
</organism>
<evidence type="ECO:0000313" key="5">
    <source>
        <dbReference type="EMBL" id="SNR90235.1"/>
    </source>
</evidence>
<dbReference type="InterPro" id="IPR017871">
    <property type="entry name" value="ABC_transporter-like_CS"/>
</dbReference>
<dbReference type="SUPFAM" id="SSF52540">
    <property type="entry name" value="P-loop containing nucleoside triphosphate hydrolases"/>
    <property type="match status" value="1"/>
</dbReference>
<dbReference type="InterPro" id="IPR003593">
    <property type="entry name" value="AAA+_ATPase"/>
</dbReference>
<dbReference type="PANTHER" id="PTHR42794">
    <property type="entry name" value="HEMIN IMPORT ATP-BINDING PROTEIN HMUV"/>
    <property type="match status" value="1"/>
</dbReference>
<dbReference type="AlphaFoldDB" id="A0A239A3M4"/>
<feature type="domain" description="ABC transporter" evidence="4">
    <location>
        <begin position="2"/>
        <end position="235"/>
    </location>
</feature>
<dbReference type="PROSITE" id="PS50893">
    <property type="entry name" value="ABC_TRANSPORTER_2"/>
    <property type="match status" value="1"/>
</dbReference>
<dbReference type="GO" id="GO:0016887">
    <property type="term" value="F:ATP hydrolysis activity"/>
    <property type="evidence" value="ECO:0007669"/>
    <property type="project" value="InterPro"/>
</dbReference>
<dbReference type="InterPro" id="IPR003439">
    <property type="entry name" value="ABC_transporter-like_ATP-bd"/>
</dbReference>
<evidence type="ECO:0000313" key="6">
    <source>
        <dbReference type="Proteomes" id="UP000198324"/>
    </source>
</evidence>
<proteinExistence type="predicted"/>
<reference evidence="5 6" key="1">
    <citation type="submission" date="2017-06" db="EMBL/GenBank/DDBJ databases">
        <authorList>
            <person name="Kim H.J."/>
            <person name="Triplett B.A."/>
        </authorList>
    </citation>
    <scope>NUCLEOTIDE SEQUENCE [LARGE SCALE GENOMIC DNA]</scope>
    <source>
        <strain evidence="5 6">DSM 13116</strain>
    </source>
</reference>
<dbReference type="SMART" id="SM00382">
    <property type="entry name" value="AAA"/>
    <property type="match status" value="1"/>
</dbReference>
<dbReference type="Pfam" id="PF00005">
    <property type="entry name" value="ABC_tran"/>
    <property type="match status" value="1"/>
</dbReference>
<dbReference type="PANTHER" id="PTHR42794:SF2">
    <property type="entry name" value="ABC TRANSPORTER ATP-BINDING PROTEIN"/>
    <property type="match status" value="1"/>
</dbReference>
<dbReference type="FunFam" id="3.40.50.300:FF:000134">
    <property type="entry name" value="Iron-enterobactin ABC transporter ATP-binding protein"/>
    <property type="match status" value="1"/>
</dbReference>
<dbReference type="RefSeq" id="WP_089273903.1">
    <property type="nucleotide sequence ID" value="NZ_FZOC01000003.1"/>
</dbReference>